<sequence length="1765" mass="186586">VSVIRRSAQLSVSTPALATVAREARAHSPAEASECSSACSSDSFERVPSREALEAEVGDDVVEIVYNDWERELQLELAGLEPITSGSQPKDYQELLTKIAQELLSKIFMQIYSIRLIVLIGRCQIVGVGGGSGGGVAGGSTGRVGRGGAPAVGGHDAESVLALELLPQRVALRLHLLLHHAKGGGGVAQEQQQEQAGEGDHLAAARGQRFGFVEQFEEHKGIVELEAVAEKQKRQHEAEATPHPRHEAVWRGWMGFGHAAALVIVLHHLHYANVHAEQVELIAEPVVADLSRPALDAGPVHDEYALPDREGAVVPHQQELERGVEHAVLEEQKEKDGSHQDDEANASVDTRTKCWRLWCWRLWCWCWRLWCWRLWCWRLWCWRLCCWRLWCWRLWCWRLWCWRLWCWRLWCWRLWCWRSGAGASGAGASGAGASGAGASGAGASGAGASGAGALVLAPLVLAPLVLAPLVLAPLCCAAALVLAPLVLAPLVLAPLVLAPLVLAPLVLAPLVLAPLVLAPLAGASGAGALVLAPLVLAPLVLAPLVLAPLVLAPLVLAPLVLAPGLVLAPLVLAPLVLAPLKKFGHRSAWHDLALQLQQVARLVSIDSVSELGQPSLCAASLIGGDPVDWLLHDKLVRSTESSVLVAGRAQAAQRHARRRPDVHGDLVGAVRHRLHSVAARVEQEHDASRLPKQAASPAVCSAFDEASPLLEVHPAVGSKLVHDLRWDKDFNVNKFLLAHVDVPQPVGVVLQEHLVDSGLVGDAKSLQLRLHLGDEAEQVALAAVGNRVGHAAPHGVLISGLILGQFGPDTVHHGRRELGGVLLHVLQHEGVAVGDDEPLPEDVNLGSDAEIGRSIVLRLLRGRVRLGNSGPLQIVTAGDARVAGRRLVDVHHVVGEAVADDEPAVLVLRPDRVLEAGEFLRHVDAVELGDPEVLVVPGLSEVVAVVQHKATAVDHDCLADDKIARSEIVLDLGICHPRYAGEGVGQVEAVLGHPAAPDQNGERVPAVVGLTTTSSKKVGPALTWMMNGLASPYMLAVSSQRAKKRSTFLSSSMNCFNLSKAVGVLSTCGGIFTRTLRYSAVLLRRLHNGDAVVLQIVVEHNRAHSVVLLRRLVHRFLEVAIEAQHLLVEGHVGGHEGLRRSLLSLAVGQSRLKVGQLVQLALGELIHWQRLAADSNGGVGLGHLVTILVAQRLADVVFRFLNVENLVFKLFVIQISFARSPAMDYPAVSDCSLPGFDWFLPQQLHSNPHPADLAHHRGDQTAQPPHSQSVQLQSASSSGSNDVLLCGQVNTAAVVGQTQPTVCRERTPLSNPLMKVTRALCDALPYRSSVRDSRLLSVPGLAESRRLSRRQLADACSVLSGAGVARKYDSCGQYLWYGRRYLTACLCALRHCAIRDGYAAALRQLQQQPPAHSPISSSSVTFSPQADQDDLVPCIGPASSADHETALYRLCQAVLKLLLLARPDDQLSLDLLADFAVRAGLAKPSQARRIGDVAGVLVGFGLARLLPARPGGGGGGGSGLQLHPELEEAVRLQVAASDADTAVAASATGAASIDGAAAGHSQLPYIEVEGTITGPNKVRLSLGTVLQLVSSVSGVAKDVSCLSDCPIDLEDLFSASPRKLLMPGTSSGAATSAAAVVSSTAASAASAAGSAGSSGGLDAALAEMLGCCSDSSLQSAAARDPLDFATQLSGAGSLASAPPPQLPPHHHPSPAHTLAASAASSPPKPVATTAATATPVSLHHSNQGLAAHNQPPLGPERVAVVGSSF</sequence>
<protein>
    <submittedName>
        <fullName evidence="4">Kinesin motor domain-containing protein</fullName>
    </submittedName>
</protein>
<feature type="transmembrane region" description="Helical" evidence="2">
    <location>
        <begin position="523"/>
        <end position="547"/>
    </location>
</feature>
<feature type="transmembrane region" description="Helical" evidence="2">
    <location>
        <begin position="464"/>
        <end position="488"/>
    </location>
</feature>
<dbReference type="PANTHER" id="PTHR21523:SF14">
    <property type="entry name" value="EXPORTED REPETITIVE PROTEIN"/>
    <property type="match status" value="1"/>
</dbReference>
<keyword evidence="2" id="KW-1133">Transmembrane helix</keyword>
<feature type="compositionally biased region" description="Low complexity" evidence="1">
    <location>
        <begin position="1710"/>
        <end position="1737"/>
    </location>
</feature>
<feature type="transmembrane region" description="Helical" evidence="2">
    <location>
        <begin position="495"/>
        <end position="517"/>
    </location>
</feature>
<dbReference type="WBParaSite" id="maker-uti_cns_0013328-snap-gene-0.2-mRNA-1">
    <property type="protein sequence ID" value="maker-uti_cns_0013328-snap-gene-0.2-mRNA-1"/>
    <property type="gene ID" value="maker-uti_cns_0013328-snap-gene-0.2"/>
</dbReference>
<reference evidence="4" key="1">
    <citation type="submission" date="2016-11" db="UniProtKB">
        <authorList>
            <consortium name="WormBaseParasite"/>
        </authorList>
    </citation>
    <scope>IDENTIFICATION</scope>
</reference>
<feature type="region of interest" description="Disordered" evidence="1">
    <location>
        <begin position="1690"/>
        <end position="1765"/>
    </location>
</feature>
<feature type="region of interest" description="Disordered" evidence="1">
    <location>
        <begin position="1249"/>
        <end position="1273"/>
    </location>
</feature>
<evidence type="ECO:0000256" key="1">
    <source>
        <dbReference type="SAM" id="MobiDB-lite"/>
    </source>
</evidence>
<keyword evidence="2" id="KW-0472">Membrane</keyword>
<organism evidence="3 4">
    <name type="scientific">Macrostomum lignano</name>
    <dbReference type="NCBI Taxonomy" id="282301"/>
    <lineage>
        <taxon>Eukaryota</taxon>
        <taxon>Metazoa</taxon>
        <taxon>Spiralia</taxon>
        <taxon>Lophotrochozoa</taxon>
        <taxon>Platyhelminthes</taxon>
        <taxon>Rhabditophora</taxon>
        <taxon>Macrostomorpha</taxon>
        <taxon>Macrostomida</taxon>
        <taxon>Macrostomidae</taxon>
        <taxon>Macrostomum</taxon>
    </lineage>
</organism>
<dbReference type="Proteomes" id="UP000095280">
    <property type="component" value="Unplaced"/>
</dbReference>
<keyword evidence="3" id="KW-1185">Reference proteome</keyword>
<evidence type="ECO:0000256" key="2">
    <source>
        <dbReference type="SAM" id="Phobius"/>
    </source>
</evidence>
<keyword evidence="2" id="KW-0812">Transmembrane</keyword>
<feature type="transmembrane region" description="Helical" evidence="2">
    <location>
        <begin position="554"/>
        <end position="577"/>
    </location>
</feature>
<accession>A0A1I8IKC3</accession>
<dbReference type="PANTHER" id="PTHR21523">
    <property type="match status" value="1"/>
</dbReference>
<evidence type="ECO:0000313" key="3">
    <source>
        <dbReference type="Proteomes" id="UP000095280"/>
    </source>
</evidence>
<evidence type="ECO:0000313" key="4">
    <source>
        <dbReference type="WBParaSite" id="maker-uti_cns_0013328-snap-gene-0.2-mRNA-1"/>
    </source>
</evidence>
<name>A0A1I8IKC3_9PLAT</name>
<proteinExistence type="predicted"/>